<sequence length="75" mass="8838">MRKKSTDNGALEMRRDEAEWLRDRESDGSVWRLQRRPDWSGLVWGGQERKLGQEWNGFNVLSPFCNCENARNVIV</sequence>
<protein>
    <submittedName>
        <fullName evidence="1">Uncharacterized protein</fullName>
    </submittedName>
</protein>
<reference evidence="1 2" key="1">
    <citation type="journal article" date="2023" name="G3 (Bethesda)">
        <title>A chromosome-length genome assembly and annotation of blackberry (Rubus argutus, cv. 'Hillquist').</title>
        <authorList>
            <person name="Bruna T."/>
            <person name="Aryal R."/>
            <person name="Dudchenko O."/>
            <person name="Sargent D.J."/>
            <person name="Mead D."/>
            <person name="Buti M."/>
            <person name="Cavallini A."/>
            <person name="Hytonen T."/>
            <person name="Andres J."/>
            <person name="Pham M."/>
            <person name="Weisz D."/>
            <person name="Mascagni F."/>
            <person name="Usai G."/>
            <person name="Natali L."/>
            <person name="Bassil N."/>
            <person name="Fernandez G.E."/>
            <person name="Lomsadze A."/>
            <person name="Armour M."/>
            <person name="Olukolu B."/>
            <person name="Poorten T."/>
            <person name="Britton C."/>
            <person name="Davik J."/>
            <person name="Ashrafi H."/>
            <person name="Aiden E.L."/>
            <person name="Borodovsky M."/>
            <person name="Worthington M."/>
        </authorList>
    </citation>
    <scope>NUCLEOTIDE SEQUENCE [LARGE SCALE GENOMIC DNA]</scope>
    <source>
        <strain evidence="1">PI 553951</strain>
    </source>
</reference>
<dbReference type="Proteomes" id="UP001457282">
    <property type="component" value="Unassembled WGS sequence"/>
</dbReference>
<gene>
    <name evidence="1" type="ORF">M0R45_005699</name>
</gene>
<keyword evidence="2" id="KW-1185">Reference proteome</keyword>
<evidence type="ECO:0000313" key="1">
    <source>
        <dbReference type="EMBL" id="KAK9950198.1"/>
    </source>
</evidence>
<dbReference type="AlphaFoldDB" id="A0AAW1YNI3"/>
<organism evidence="1 2">
    <name type="scientific">Rubus argutus</name>
    <name type="common">Southern blackberry</name>
    <dbReference type="NCBI Taxonomy" id="59490"/>
    <lineage>
        <taxon>Eukaryota</taxon>
        <taxon>Viridiplantae</taxon>
        <taxon>Streptophyta</taxon>
        <taxon>Embryophyta</taxon>
        <taxon>Tracheophyta</taxon>
        <taxon>Spermatophyta</taxon>
        <taxon>Magnoliopsida</taxon>
        <taxon>eudicotyledons</taxon>
        <taxon>Gunneridae</taxon>
        <taxon>Pentapetalae</taxon>
        <taxon>rosids</taxon>
        <taxon>fabids</taxon>
        <taxon>Rosales</taxon>
        <taxon>Rosaceae</taxon>
        <taxon>Rosoideae</taxon>
        <taxon>Rosoideae incertae sedis</taxon>
        <taxon>Rubus</taxon>
    </lineage>
</organism>
<name>A0AAW1YNI3_RUBAR</name>
<proteinExistence type="predicted"/>
<dbReference type="EMBL" id="JBEDUW010000001">
    <property type="protein sequence ID" value="KAK9950198.1"/>
    <property type="molecule type" value="Genomic_DNA"/>
</dbReference>
<comment type="caution">
    <text evidence="1">The sequence shown here is derived from an EMBL/GenBank/DDBJ whole genome shotgun (WGS) entry which is preliminary data.</text>
</comment>
<evidence type="ECO:0000313" key="2">
    <source>
        <dbReference type="Proteomes" id="UP001457282"/>
    </source>
</evidence>
<accession>A0AAW1YNI3</accession>